<proteinExistence type="predicted"/>
<dbReference type="HOGENOM" id="CLU_2880029_0_0_10"/>
<keyword evidence="2" id="KW-1185">Reference proteome</keyword>
<gene>
    <name evidence="1" type="ORF">KAOT1_06967</name>
</gene>
<dbReference type="EMBL" id="ABIB01000010">
    <property type="protein sequence ID" value="EDP95205.1"/>
    <property type="molecule type" value="Genomic_DNA"/>
</dbReference>
<evidence type="ECO:0000313" key="1">
    <source>
        <dbReference type="EMBL" id="EDP95205.1"/>
    </source>
</evidence>
<reference evidence="1 2" key="1">
    <citation type="journal article" date="2011" name="J. Bacteriol.">
        <title>Genome sequence of the algicidal bacterium Kordia algicida OT-1.</title>
        <authorList>
            <person name="Lee H.S."/>
            <person name="Kang S.G."/>
            <person name="Kwon K.K."/>
            <person name="Lee J.H."/>
            <person name="Kim S.J."/>
        </authorList>
    </citation>
    <scope>NUCLEOTIDE SEQUENCE [LARGE SCALE GENOMIC DNA]</scope>
    <source>
        <strain evidence="1 2">OT-1</strain>
    </source>
</reference>
<accession>A9E5P2</accession>
<protein>
    <submittedName>
        <fullName evidence="1">Uncharacterized protein</fullName>
    </submittedName>
</protein>
<organism evidence="1 2">
    <name type="scientific">Kordia algicida OT-1</name>
    <dbReference type="NCBI Taxonomy" id="391587"/>
    <lineage>
        <taxon>Bacteria</taxon>
        <taxon>Pseudomonadati</taxon>
        <taxon>Bacteroidota</taxon>
        <taxon>Flavobacteriia</taxon>
        <taxon>Flavobacteriales</taxon>
        <taxon>Flavobacteriaceae</taxon>
        <taxon>Kordia</taxon>
    </lineage>
</organism>
<name>A9E5P2_9FLAO</name>
<dbReference type="Proteomes" id="UP000002945">
    <property type="component" value="Unassembled WGS sequence"/>
</dbReference>
<sequence length="63" mass="6883">MKKKNVKSLDLNKKLVSNFKVTTIVGGTGQSVNQTCTGMQTCTFDSDACMTTDNYSCRGCNHQ</sequence>
<evidence type="ECO:0000313" key="2">
    <source>
        <dbReference type="Proteomes" id="UP000002945"/>
    </source>
</evidence>
<dbReference type="OrthoDB" id="1266681at2"/>
<dbReference type="RefSeq" id="WP_007093961.1">
    <property type="nucleotide sequence ID" value="NZ_CP142125.1"/>
</dbReference>
<dbReference type="AlphaFoldDB" id="A9E5P2"/>
<comment type="caution">
    <text evidence="1">The sequence shown here is derived from an EMBL/GenBank/DDBJ whole genome shotgun (WGS) entry which is preliminary data.</text>
</comment>